<keyword evidence="1" id="KW-0472">Membrane</keyword>
<reference evidence="3" key="1">
    <citation type="journal article" date="2014" name="Science">
        <title>Ancient hybridizations among the ancestral genomes of bread wheat.</title>
        <authorList>
            <consortium name="International Wheat Genome Sequencing Consortium,"/>
            <person name="Marcussen T."/>
            <person name="Sandve S.R."/>
            <person name="Heier L."/>
            <person name="Spannagl M."/>
            <person name="Pfeifer M."/>
            <person name="Jakobsen K.S."/>
            <person name="Wulff B.B."/>
            <person name="Steuernagel B."/>
            <person name="Mayer K.F."/>
            <person name="Olsen O.A."/>
        </authorList>
    </citation>
    <scope>NUCLEOTIDE SEQUENCE [LARGE SCALE GENOMIC DNA]</scope>
    <source>
        <strain evidence="3">cv. AL8/78</strain>
    </source>
</reference>
<keyword evidence="1" id="KW-1133">Transmembrane helix</keyword>
<reference evidence="3" key="2">
    <citation type="journal article" date="2017" name="Nat. Plants">
        <title>The Aegilops tauschii genome reveals multiple impacts of transposons.</title>
        <authorList>
            <person name="Zhao G."/>
            <person name="Zou C."/>
            <person name="Li K."/>
            <person name="Wang K."/>
            <person name="Li T."/>
            <person name="Gao L."/>
            <person name="Zhang X."/>
            <person name="Wang H."/>
            <person name="Yang Z."/>
            <person name="Liu X."/>
            <person name="Jiang W."/>
            <person name="Mao L."/>
            <person name="Kong X."/>
            <person name="Jiao Y."/>
            <person name="Jia J."/>
        </authorList>
    </citation>
    <scope>NUCLEOTIDE SEQUENCE [LARGE SCALE GENOMIC DNA]</scope>
    <source>
        <strain evidence="3">cv. AL8/78</strain>
    </source>
</reference>
<dbReference type="EnsemblPlants" id="AET6Gv20596100.2">
    <property type="protein sequence ID" value="AET6Gv20596100.2"/>
    <property type="gene ID" value="AET6Gv20596100"/>
</dbReference>
<keyword evidence="3" id="KW-1185">Reference proteome</keyword>
<evidence type="ECO:0000313" key="3">
    <source>
        <dbReference type="Proteomes" id="UP000015105"/>
    </source>
</evidence>
<organism evidence="2 3">
    <name type="scientific">Aegilops tauschii subsp. strangulata</name>
    <name type="common">Goatgrass</name>
    <dbReference type="NCBI Taxonomy" id="200361"/>
    <lineage>
        <taxon>Eukaryota</taxon>
        <taxon>Viridiplantae</taxon>
        <taxon>Streptophyta</taxon>
        <taxon>Embryophyta</taxon>
        <taxon>Tracheophyta</taxon>
        <taxon>Spermatophyta</taxon>
        <taxon>Magnoliopsida</taxon>
        <taxon>Liliopsida</taxon>
        <taxon>Poales</taxon>
        <taxon>Poaceae</taxon>
        <taxon>BOP clade</taxon>
        <taxon>Pooideae</taxon>
        <taxon>Triticodae</taxon>
        <taxon>Triticeae</taxon>
        <taxon>Triticinae</taxon>
        <taxon>Aegilops</taxon>
    </lineage>
</organism>
<evidence type="ECO:0000313" key="2">
    <source>
        <dbReference type="EnsemblPlants" id="AET6Gv20596100.2"/>
    </source>
</evidence>
<keyword evidence="1" id="KW-0812">Transmembrane</keyword>
<dbReference type="Proteomes" id="UP000015105">
    <property type="component" value="Chromosome 6D"/>
</dbReference>
<proteinExistence type="predicted"/>
<reference evidence="2" key="3">
    <citation type="journal article" date="2017" name="Nature">
        <title>Genome sequence of the progenitor of the wheat D genome Aegilops tauschii.</title>
        <authorList>
            <person name="Luo M.C."/>
            <person name="Gu Y.Q."/>
            <person name="Puiu D."/>
            <person name="Wang H."/>
            <person name="Twardziok S.O."/>
            <person name="Deal K.R."/>
            <person name="Huo N."/>
            <person name="Zhu T."/>
            <person name="Wang L."/>
            <person name="Wang Y."/>
            <person name="McGuire P.E."/>
            <person name="Liu S."/>
            <person name="Long H."/>
            <person name="Ramasamy R.K."/>
            <person name="Rodriguez J.C."/>
            <person name="Van S.L."/>
            <person name="Yuan L."/>
            <person name="Wang Z."/>
            <person name="Xia Z."/>
            <person name="Xiao L."/>
            <person name="Anderson O.D."/>
            <person name="Ouyang S."/>
            <person name="Liang Y."/>
            <person name="Zimin A.V."/>
            <person name="Pertea G."/>
            <person name="Qi P."/>
            <person name="Bennetzen J.L."/>
            <person name="Dai X."/>
            <person name="Dawson M.W."/>
            <person name="Muller H.G."/>
            <person name="Kugler K."/>
            <person name="Rivarola-Duarte L."/>
            <person name="Spannagl M."/>
            <person name="Mayer K.F.X."/>
            <person name="Lu F.H."/>
            <person name="Bevan M.W."/>
            <person name="Leroy P."/>
            <person name="Li P."/>
            <person name="You F.M."/>
            <person name="Sun Q."/>
            <person name="Liu Z."/>
            <person name="Lyons E."/>
            <person name="Wicker T."/>
            <person name="Salzberg S.L."/>
            <person name="Devos K.M."/>
            <person name="Dvorak J."/>
        </authorList>
    </citation>
    <scope>NUCLEOTIDE SEQUENCE [LARGE SCALE GENOMIC DNA]</scope>
    <source>
        <strain evidence="2">cv. AL8/78</strain>
    </source>
</reference>
<evidence type="ECO:0000256" key="1">
    <source>
        <dbReference type="SAM" id="Phobius"/>
    </source>
</evidence>
<dbReference type="AlphaFoldDB" id="A0A453P3R4"/>
<protein>
    <submittedName>
        <fullName evidence="2">Uncharacterized protein</fullName>
    </submittedName>
</protein>
<reference evidence="2" key="4">
    <citation type="submission" date="2019-03" db="UniProtKB">
        <authorList>
            <consortium name="EnsemblPlants"/>
        </authorList>
    </citation>
    <scope>IDENTIFICATION</scope>
</reference>
<accession>A0A453P3R4</accession>
<feature type="transmembrane region" description="Helical" evidence="1">
    <location>
        <begin position="12"/>
        <end position="32"/>
    </location>
</feature>
<dbReference type="Gramene" id="AET6Gv20596100.2">
    <property type="protein sequence ID" value="AET6Gv20596100.2"/>
    <property type="gene ID" value="AET6Gv20596100"/>
</dbReference>
<name>A0A453P3R4_AEGTS</name>
<reference evidence="2" key="5">
    <citation type="journal article" date="2021" name="G3 (Bethesda)">
        <title>Aegilops tauschii genome assembly Aet v5.0 features greater sequence contiguity and improved annotation.</title>
        <authorList>
            <person name="Wang L."/>
            <person name="Zhu T."/>
            <person name="Rodriguez J.C."/>
            <person name="Deal K.R."/>
            <person name="Dubcovsky J."/>
            <person name="McGuire P.E."/>
            <person name="Lux T."/>
            <person name="Spannagl M."/>
            <person name="Mayer K.F.X."/>
            <person name="Baldrich P."/>
            <person name="Meyers B.C."/>
            <person name="Huo N."/>
            <person name="Gu Y.Q."/>
            <person name="Zhou H."/>
            <person name="Devos K.M."/>
            <person name="Bennetzen J.L."/>
            <person name="Unver T."/>
            <person name="Budak H."/>
            <person name="Gulick P.J."/>
            <person name="Galiba G."/>
            <person name="Kalapos B."/>
            <person name="Nelson D.R."/>
            <person name="Li P."/>
            <person name="You F.M."/>
            <person name="Luo M.C."/>
            <person name="Dvorak J."/>
        </authorList>
    </citation>
    <scope>NUCLEOTIDE SEQUENCE [LARGE SCALE GENOMIC DNA]</scope>
    <source>
        <strain evidence="2">cv. AL8/78</strain>
    </source>
</reference>
<sequence length="75" mass="8734">MECRTNGRSCLYISMHVFQQVIPYLIILWSSLKRFYRFHVICSLNLLRSINLAAGVASWDDRYMREVGICCTSLA</sequence>